<dbReference type="InterPro" id="IPR001810">
    <property type="entry name" value="F-box_dom"/>
</dbReference>
<dbReference type="SMART" id="SM00256">
    <property type="entry name" value="FBOX"/>
    <property type="match status" value="1"/>
</dbReference>
<dbReference type="PANTHER" id="PTHR31672">
    <property type="entry name" value="BNACNNG10540D PROTEIN"/>
    <property type="match status" value="1"/>
</dbReference>
<dbReference type="Pfam" id="PF00646">
    <property type="entry name" value="F-box"/>
    <property type="match status" value="1"/>
</dbReference>
<dbReference type="SUPFAM" id="SSF81383">
    <property type="entry name" value="F-box domain"/>
    <property type="match status" value="1"/>
</dbReference>
<proteinExistence type="predicted"/>
<dbReference type="Proteomes" id="UP000245207">
    <property type="component" value="Unassembled WGS sequence"/>
</dbReference>
<evidence type="ECO:0000313" key="3">
    <source>
        <dbReference type="Proteomes" id="UP000245207"/>
    </source>
</evidence>
<dbReference type="Pfam" id="PF07734">
    <property type="entry name" value="FBA_1"/>
    <property type="match status" value="1"/>
</dbReference>
<dbReference type="Gene3D" id="2.120.10.80">
    <property type="entry name" value="Kelch-type beta propeller"/>
    <property type="match status" value="1"/>
</dbReference>
<dbReference type="Gene3D" id="1.20.1280.50">
    <property type="match status" value="1"/>
</dbReference>
<reference evidence="2 3" key="1">
    <citation type="journal article" date="2018" name="Mol. Plant">
        <title>The genome of Artemisia annua provides insight into the evolution of Asteraceae family and artemisinin biosynthesis.</title>
        <authorList>
            <person name="Shen Q."/>
            <person name="Zhang L."/>
            <person name="Liao Z."/>
            <person name="Wang S."/>
            <person name="Yan T."/>
            <person name="Shi P."/>
            <person name="Liu M."/>
            <person name="Fu X."/>
            <person name="Pan Q."/>
            <person name="Wang Y."/>
            <person name="Lv Z."/>
            <person name="Lu X."/>
            <person name="Zhang F."/>
            <person name="Jiang W."/>
            <person name="Ma Y."/>
            <person name="Chen M."/>
            <person name="Hao X."/>
            <person name="Li L."/>
            <person name="Tang Y."/>
            <person name="Lv G."/>
            <person name="Zhou Y."/>
            <person name="Sun X."/>
            <person name="Brodelius P.E."/>
            <person name="Rose J.K.C."/>
            <person name="Tang K."/>
        </authorList>
    </citation>
    <scope>NUCLEOTIDE SEQUENCE [LARGE SCALE GENOMIC DNA]</scope>
    <source>
        <strain evidence="3">cv. Huhao1</strain>
        <tissue evidence="2">Leaf</tissue>
    </source>
</reference>
<accession>A0A2U1QLU5</accession>
<dbReference type="SUPFAM" id="SSF50965">
    <property type="entry name" value="Galactose oxidase, central domain"/>
    <property type="match status" value="1"/>
</dbReference>
<protein>
    <submittedName>
        <fullName evidence="2">F-box associated interaction domain-containing protein</fullName>
    </submittedName>
</protein>
<sequence length="347" mass="39528">MGVEDEQESKRMRMNGLLLPEIIVEILLRSPVETLLRCKSVCKSWYELISSQYFINSHVRLWNEKYRYVSPKLMFNSPGRASITYYRSGYVRSIIAPVKMISSCNGLLCYVQDRDTPFIYNPSTKICNTLPSSGFSCAGYTFGYDESTHDYKVIALSRTDNKAKIYSFKTGVWKNINNVPHIPARCKRGTFSNGAFHWMVRKKVVSSFQLTSIVSLDLATETFGEVSPPVYDDECNRCITLGALGDWLCVIVHYNNNEIRADLWVMKVYGVNDSWTKLVSIPYFTHIGFYLVPLSISNDGKVLLKTYHKLLVYDSINCTFAEIHDFGAKFEACSLVESLVLPHAPLI</sequence>
<dbReference type="InterPro" id="IPR015915">
    <property type="entry name" value="Kelch-typ_b-propeller"/>
</dbReference>
<dbReference type="InterPro" id="IPR006527">
    <property type="entry name" value="F-box-assoc_dom_typ1"/>
</dbReference>
<dbReference type="OrthoDB" id="1630514at2759"/>
<keyword evidence="3" id="KW-1185">Reference proteome</keyword>
<evidence type="ECO:0000313" key="2">
    <source>
        <dbReference type="EMBL" id="PWA98976.1"/>
    </source>
</evidence>
<comment type="caution">
    <text evidence="2">The sequence shown here is derived from an EMBL/GenBank/DDBJ whole genome shotgun (WGS) entry which is preliminary data.</text>
</comment>
<name>A0A2U1QLU5_ARTAN</name>
<feature type="domain" description="F-box" evidence="1">
    <location>
        <begin position="19"/>
        <end position="58"/>
    </location>
</feature>
<dbReference type="CDD" id="cd22157">
    <property type="entry name" value="F-box_AtFBW1-like"/>
    <property type="match status" value="1"/>
</dbReference>
<dbReference type="PANTHER" id="PTHR31672:SF13">
    <property type="entry name" value="F-BOX PROTEIN CPR30-LIKE"/>
    <property type="match status" value="1"/>
</dbReference>
<dbReference type="InterPro" id="IPR011043">
    <property type="entry name" value="Gal_Oxase/kelch_b-propeller"/>
</dbReference>
<dbReference type="STRING" id="35608.A0A2U1QLU5"/>
<dbReference type="InterPro" id="IPR050796">
    <property type="entry name" value="SCF_F-box_component"/>
</dbReference>
<dbReference type="InterPro" id="IPR036047">
    <property type="entry name" value="F-box-like_dom_sf"/>
</dbReference>
<dbReference type="InterPro" id="IPR017451">
    <property type="entry name" value="F-box-assoc_interact_dom"/>
</dbReference>
<evidence type="ECO:0000259" key="1">
    <source>
        <dbReference type="SMART" id="SM00256"/>
    </source>
</evidence>
<gene>
    <name evidence="2" type="ORF">CTI12_AA013810</name>
</gene>
<organism evidence="2 3">
    <name type="scientific">Artemisia annua</name>
    <name type="common">Sweet wormwood</name>
    <dbReference type="NCBI Taxonomy" id="35608"/>
    <lineage>
        <taxon>Eukaryota</taxon>
        <taxon>Viridiplantae</taxon>
        <taxon>Streptophyta</taxon>
        <taxon>Embryophyta</taxon>
        <taxon>Tracheophyta</taxon>
        <taxon>Spermatophyta</taxon>
        <taxon>Magnoliopsida</taxon>
        <taxon>eudicotyledons</taxon>
        <taxon>Gunneridae</taxon>
        <taxon>Pentapetalae</taxon>
        <taxon>asterids</taxon>
        <taxon>campanulids</taxon>
        <taxon>Asterales</taxon>
        <taxon>Asteraceae</taxon>
        <taxon>Asteroideae</taxon>
        <taxon>Anthemideae</taxon>
        <taxon>Artemisiinae</taxon>
        <taxon>Artemisia</taxon>
    </lineage>
</organism>
<dbReference type="NCBIfam" id="TIGR01640">
    <property type="entry name" value="F_box_assoc_1"/>
    <property type="match status" value="1"/>
</dbReference>
<dbReference type="EMBL" id="PKPP01000041">
    <property type="protein sequence ID" value="PWA98976.1"/>
    <property type="molecule type" value="Genomic_DNA"/>
</dbReference>
<dbReference type="AlphaFoldDB" id="A0A2U1QLU5"/>